<comment type="caution">
    <text evidence="2">The sequence shown here is derived from an EMBL/GenBank/DDBJ whole genome shotgun (WGS) entry which is preliminary data.</text>
</comment>
<sequence length="256" mass="29311">MIYVSHLLPDREMAEVLEQTGAGIESIDFSIAENLDNLKENILDYRGRLRAMGAEHLTIHGPFLDLNPMTFDSRIRQATMLRYAQAYEAAAELGAEKIVYHTCYHPDIYLLTGWAQRTAEFYQEFLENRKELKVVLENVFDREWEPILEAIEEVDAPDFDFCLDIGHAHCYSPRPVEEWAKAMKKHISHVHIHDNLGDKDSHMALGQGNISLERTLNLLLSEKHPLTFTIECGTKEAVLTSWETFQKLSGKSPALI</sequence>
<gene>
    <name evidence="2" type="ORF">H9738_04630</name>
</gene>
<keyword evidence="2" id="KW-0413">Isomerase</keyword>
<dbReference type="GO" id="GO:0016853">
    <property type="term" value="F:isomerase activity"/>
    <property type="evidence" value="ECO:0007669"/>
    <property type="project" value="UniProtKB-KW"/>
</dbReference>
<dbReference type="InterPro" id="IPR050312">
    <property type="entry name" value="IolE/XylAMocC-like"/>
</dbReference>
<dbReference type="AlphaFoldDB" id="A0A9D1VKL4"/>
<proteinExistence type="predicted"/>
<dbReference type="PANTHER" id="PTHR12110:SF21">
    <property type="entry name" value="XYLOSE ISOMERASE-LIKE TIM BARREL DOMAIN-CONTAINING PROTEIN"/>
    <property type="match status" value="1"/>
</dbReference>
<dbReference type="Pfam" id="PF01261">
    <property type="entry name" value="AP_endonuc_2"/>
    <property type="match status" value="1"/>
</dbReference>
<evidence type="ECO:0000313" key="3">
    <source>
        <dbReference type="Proteomes" id="UP000824230"/>
    </source>
</evidence>
<dbReference type="EMBL" id="DXFG01000087">
    <property type="protein sequence ID" value="HIX37141.1"/>
    <property type="molecule type" value="Genomic_DNA"/>
</dbReference>
<protein>
    <submittedName>
        <fullName evidence="2">Sugar phosphate isomerase/epimerase</fullName>
    </submittedName>
</protein>
<dbReference type="Gene3D" id="3.20.20.150">
    <property type="entry name" value="Divalent-metal-dependent TIM barrel enzymes"/>
    <property type="match status" value="1"/>
</dbReference>
<dbReference type="InterPro" id="IPR013022">
    <property type="entry name" value="Xyl_isomerase-like_TIM-brl"/>
</dbReference>
<dbReference type="SUPFAM" id="SSF51658">
    <property type="entry name" value="Xylose isomerase-like"/>
    <property type="match status" value="1"/>
</dbReference>
<accession>A0A9D1VKL4</accession>
<evidence type="ECO:0000313" key="2">
    <source>
        <dbReference type="EMBL" id="HIX37141.1"/>
    </source>
</evidence>
<reference evidence="2" key="1">
    <citation type="journal article" date="2021" name="PeerJ">
        <title>Extensive microbial diversity within the chicken gut microbiome revealed by metagenomics and culture.</title>
        <authorList>
            <person name="Gilroy R."/>
            <person name="Ravi A."/>
            <person name="Getino M."/>
            <person name="Pursley I."/>
            <person name="Horton D.L."/>
            <person name="Alikhan N.F."/>
            <person name="Baker D."/>
            <person name="Gharbi K."/>
            <person name="Hall N."/>
            <person name="Watson M."/>
            <person name="Adriaenssens E.M."/>
            <person name="Foster-Nyarko E."/>
            <person name="Jarju S."/>
            <person name="Secka A."/>
            <person name="Antonio M."/>
            <person name="Oren A."/>
            <person name="Chaudhuri R.R."/>
            <person name="La Ragione R."/>
            <person name="Hildebrand F."/>
            <person name="Pallen M.J."/>
        </authorList>
    </citation>
    <scope>NUCLEOTIDE SEQUENCE</scope>
    <source>
        <strain evidence="2">ChiHjej12B11-1927</strain>
    </source>
</reference>
<evidence type="ECO:0000259" key="1">
    <source>
        <dbReference type="Pfam" id="PF01261"/>
    </source>
</evidence>
<feature type="domain" description="Xylose isomerase-like TIM barrel" evidence="1">
    <location>
        <begin position="23"/>
        <end position="232"/>
    </location>
</feature>
<reference evidence="2" key="2">
    <citation type="submission" date="2021-04" db="EMBL/GenBank/DDBJ databases">
        <authorList>
            <person name="Gilroy R."/>
        </authorList>
    </citation>
    <scope>NUCLEOTIDE SEQUENCE</scope>
    <source>
        <strain evidence="2">ChiHjej12B11-1927</strain>
    </source>
</reference>
<dbReference type="Proteomes" id="UP000824230">
    <property type="component" value="Unassembled WGS sequence"/>
</dbReference>
<name>A0A9D1VKL4_9FIRM</name>
<dbReference type="InterPro" id="IPR036237">
    <property type="entry name" value="Xyl_isomerase-like_sf"/>
</dbReference>
<organism evidence="2 3">
    <name type="scientific">Candidatus Blautia pullistercoris</name>
    <dbReference type="NCBI Taxonomy" id="2838499"/>
    <lineage>
        <taxon>Bacteria</taxon>
        <taxon>Bacillati</taxon>
        <taxon>Bacillota</taxon>
        <taxon>Clostridia</taxon>
        <taxon>Lachnospirales</taxon>
        <taxon>Lachnospiraceae</taxon>
        <taxon>Blautia</taxon>
    </lineage>
</organism>
<dbReference type="PANTHER" id="PTHR12110">
    <property type="entry name" value="HYDROXYPYRUVATE ISOMERASE"/>
    <property type="match status" value="1"/>
</dbReference>